<dbReference type="GO" id="GO:0008168">
    <property type="term" value="F:methyltransferase activity"/>
    <property type="evidence" value="ECO:0007669"/>
    <property type="project" value="UniProtKB-KW"/>
</dbReference>
<proteinExistence type="predicted"/>
<feature type="region of interest" description="Disordered" evidence="8">
    <location>
        <begin position="433"/>
        <end position="461"/>
    </location>
</feature>
<dbReference type="GO" id="GO:0005634">
    <property type="term" value="C:nucleus"/>
    <property type="evidence" value="ECO:0000318"/>
    <property type="project" value="GO_Central"/>
</dbReference>
<keyword evidence="3 11" id="KW-0808">Transferase</keyword>
<keyword evidence="4" id="KW-0949">S-adenosyl-L-methionine</keyword>
<evidence type="ECO:0000259" key="10">
    <source>
        <dbReference type="PROSITE" id="PS51680"/>
    </source>
</evidence>
<evidence type="ECO:0000256" key="4">
    <source>
        <dbReference type="ARBA" id="ARBA00022691"/>
    </source>
</evidence>
<dbReference type="InterPro" id="IPR029063">
    <property type="entry name" value="SAM-dependent_MTases_sf"/>
</dbReference>
<feature type="domain" description="SAM-dependent MTase DRM-type" evidence="10">
    <location>
        <begin position="1051"/>
        <end position="1387"/>
    </location>
</feature>
<feature type="region of interest" description="Disordered" evidence="8">
    <location>
        <begin position="707"/>
        <end position="845"/>
    </location>
</feature>
<feature type="region of interest" description="Disordered" evidence="8">
    <location>
        <begin position="960"/>
        <end position="998"/>
    </location>
</feature>
<dbReference type="InterPro" id="IPR009060">
    <property type="entry name" value="UBA-like_sf"/>
</dbReference>
<dbReference type="Gene3D" id="1.10.8.10">
    <property type="entry name" value="DNA helicase RuvA subunit, C-terminal domain"/>
    <property type="match status" value="1"/>
</dbReference>
<dbReference type="PANTHER" id="PTHR23068">
    <property type="entry name" value="DNA CYTOSINE-5- -METHYLTRANSFERASE 3-RELATED"/>
    <property type="match status" value="1"/>
</dbReference>
<dbReference type="SMART" id="SM00165">
    <property type="entry name" value="UBA"/>
    <property type="match status" value="1"/>
</dbReference>
<gene>
    <name evidence="11" type="ORF">KFL_002530110</name>
</gene>
<reference evidence="11 12" key="1">
    <citation type="journal article" date="2014" name="Nat. Commun.">
        <title>Klebsormidium flaccidum genome reveals primary factors for plant terrestrial adaptation.</title>
        <authorList>
            <person name="Hori K."/>
            <person name="Maruyama F."/>
            <person name="Fujisawa T."/>
            <person name="Togashi T."/>
            <person name="Yamamoto N."/>
            <person name="Seo M."/>
            <person name="Sato S."/>
            <person name="Yamada T."/>
            <person name="Mori H."/>
            <person name="Tajima N."/>
            <person name="Moriyama T."/>
            <person name="Ikeuchi M."/>
            <person name="Watanabe M."/>
            <person name="Wada H."/>
            <person name="Kobayashi K."/>
            <person name="Saito M."/>
            <person name="Masuda T."/>
            <person name="Sasaki-Sekimoto Y."/>
            <person name="Mashiguchi K."/>
            <person name="Awai K."/>
            <person name="Shimojima M."/>
            <person name="Masuda S."/>
            <person name="Iwai M."/>
            <person name="Nobusawa T."/>
            <person name="Narise T."/>
            <person name="Kondo S."/>
            <person name="Saito H."/>
            <person name="Sato R."/>
            <person name="Murakawa M."/>
            <person name="Ihara Y."/>
            <person name="Oshima-Yamada Y."/>
            <person name="Ohtaka K."/>
            <person name="Satoh M."/>
            <person name="Sonobe K."/>
            <person name="Ishii M."/>
            <person name="Ohtani R."/>
            <person name="Kanamori-Sato M."/>
            <person name="Honoki R."/>
            <person name="Miyazaki D."/>
            <person name="Mochizuki H."/>
            <person name="Umetsu J."/>
            <person name="Higashi K."/>
            <person name="Shibata D."/>
            <person name="Kamiya Y."/>
            <person name="Sato N."/>
            <person name="Nakamura Y."/>
            <person name="Tabata S."/>
            <person name="Ida S."/>
            <person name="Kurokawa K."/>
            <person name="Ohta H."/>
        </authorList>
    </citation>
    <scope>NUCLEOTIDE SEQUENCE [LARGE SCALE GENOMIC DNA]</scope>
    <source>
        <strain evidence="11 12">NIES-2285</strain>
    </source>
</reference>
<feature type="compositionally biased region" description="Polar residues" evidence="8">
    <location>
        <begin position="307"/>
        <end position="317"/>
    </location>
</feature>
<keyword evidence="6" id="KW-0238">DNA-binding</keyword>
<dbReference type="InterPro" id="IPR050390">
    <property type="entry name" value="C5-Methyltransferase"/>
</dbReference>
<evidence type="ECO:0000256" key="5">
    <source>
        <dbReference type="ARBA" id="ARBA00022737"/>
    </source>
</evidence>
<dbReference type="InterPro" id="IPR030380">
    <property type="entry name" value="SAM_MeTfrase_DRM"/>
</dbReference>
<evidence type="ECO:0000313" key="12">
    <source>
        <dbReference type="Proteomes" id="UP000054558"/>
    </source>
</evidence>
<dbReference type="STRING" id="105231.A0A1Y1IAQ0"/>
<feature type="domain" description="UBA" evidence="9">
    <location>
        <begin position="255"/>
        <end position="295"/>
    </location>
</feature>
<organism evidence="11 12">
    <name type="scientific">Klebsormidium nitens</name>
    <name type="common">Green alga</name>
    <name type="synonym">Ulothrix nitens</name>
    <dbReference type="NCBI Taxonomy" id="105231"/>
    <lineage>
        <taxon>Eukaryota</taxon>
        <taxon>Viridiplantae</taxon>
        <taxon>Streptophyta</taxon>
        <taxon>Klebsormidiophyceae</taxon>
        <taxon>Klebsormidiales</taxon>
        <taxon>Klebsormidiaceae</taxon>
        <taxon>Klebsormidium</taxon>
    </lineage>
</organism>
<dbReference type="SUPFAM" id="SSF53335">
    <property type="entry name" value="S-adenosyl-L-methionine-dependent methyltransferases"/>
    <property type="match status" value="2"/>
</dbReference>
<comment type="subcellular location">
    <subcellularLocation>
        <location evidence="1">Nucleus</location>
    </subcellularLocation>
</comment>
<name>A0A1Y1IAQ0_KLENI</name>
<accession>A0A1Y1IAQ0</accession>
<feature type="region of interest" description="Disordered" evidence="8">
    <location>
        <begin position="550"/>
        <end position="605"/>
    </location>
</feature>
<dbReference type="InterPro" id="IPR022702">
    <property type="entry name" value="Cytosine_MeTrfase1_RFD"/>
</dbReference>
<dbReference type="CDD" id="cd20404">
    <property type="entry name" value="Tudor_Agenet_AtEML-like"/>
    <property type="match status" value="1"/>
</dbReference>
<feature type="region of interest" description="Disordered" evidence="8">
    <location>
        <begin position="229"/>
        <end position="257"/>
    </location>
</feature>
<evidence type="ECO:0000259" key="9">
    <source>
        <dbReference type="PROSITE" id="PS50030"/>
    </source>
</evidence>
<feature type="compositionally biased region" description="Basic and acidic residues" evidence="8">
    <location>
        <begin position="653"/>
        <end position="665"/>
    </location>
</feature>
<feature type="compositionally biased region" description="Acidic residues" evidence="8">
    <location>
        <begin position="984"/>
        <end position="998"/>
    </location>
</feature>
<dbReference type="OrthoDB" id="641149at2759"/>
<evidence type="ECO:0000256" key="7">
    <source>
        <dbReference type="ARBA" id="ARBA00023242"/>
    </source>
</evidence>
<protein>
    <submittedName>
        <fullName evidence="11">S-adenosyl-L-methionine-dependent methyltransferases superfamily protein</fullName>
    </submittedName>
</protein>
<feature type="region of interest" description="Disordered" evidence="8">
    <location>
        <begin position="644"/>
        <end position="665"/>
    </location>
</feature>
<evidence type="ECO:0000256" key="8">
    <source>
        <dbReference type="SAM" id="MobiDB-lite"/>
    </source>
</evidence>
<evidence type="ECO:0000256" key="2">
    <source>
        <dbReference type="ARBA" id="ARBA00022603"/>
    </source>
</evidence>
<dbReference type="SUPFAM" id="SSF46934">
    <property type="entry name" value="UBA-like"/>
    <property type="match status" value="1"/>
</dbReference>
<evidence type="ECO:0000256" key="3">
    <source>
        <dbReference type="ARBA" id="ARBA00022679"/>
    </source>
</evidence>
<dbReference type="InterPro" id="IPR015940">
    <property type="entry name" value="UBA"/>
</dbReference>
<dbReference type="Pfam" id="PF12047">
    <property type="entry name" value="DNMT1-RFD"/>
    <property type="match status" value="1"/>
</dbReference>
<keyword evidence="7" id="KW-0539">Nucleus</keyword>
<dbReference type="Pfam" id="PF22562">
    <property type="entry name" value="UBA_7"/>
    <property type="match status" value="1"/>
</dbReference>
<feature type="compositionally biased region" description="Basic and acidic residues" evidence="8">
    <location>
        <begin position="754"/>
        <end position="763"/>
    </location>
</feature>
<dbReference type="PANTHER" id="PTHR23068:SF25">
    <property type="entry name" value="DNA (CYTOSINE-5)-METHYLTRANSFERASE DRM2"/>
    <property type="match status" value="1"/>
</dbReference>
<dbReference type="PROSITE" id="PS50030">
    <property type="entry name" value="UBA"/>
    <property type="match status" value="1"/>
</dbReference>
<feature type="compositionally biased region" description="Basic and acidic residues" evidence="8">
    <location>
        <begin position="587"/>
        <end position="596"/>
    </location>
</feature>
<dbReference type="GO" id="GO:0032259">
    <property type="term" value="P:methylation"/>
    <property type="evidence" value="ECO:0007669"/>
    <property type="project" value="UniProtKB-KW"/>
</dbReference>
<keyword evidence="5" id="KW-0677">Repeat</keyword>
<feature type="region of interest" description="Disordered" evidence="8">
    <location>
        <begin position="496"/>
        <end position="536"/>
    </location>
</feature>
<feature type="region of interest" description="Disordered" evidence="8">
    <location>
        <begin position="305"/>
        <end position="417"/>
    </location>
</feature>
<dbReference type="PROSITE" id="PS51680">
    <property type="entry name" value="SAM_MT_DRM"/>
    <property type="match status" value="1"/>
</dbReference>
<feature type="compositionally biased region" description="Basic and acidic residues" evidence="8">
    <location>
        <begin position="561"/>
        <end position="572"/>
    </location>
</feature>
<evidence type="ECO:0000256" key="1">
    <source>
        <dbReference type="ARBA" id="ARBA00004123"/>
    </source>
</evidence>
<evidence type="ECO:0000313" key="11">
    <source>
        <dbReference type="EMBL" id="GAQ85766.1"/>
    </source>
</evidence>
<keyword evidence="12" id="KW-1185">Reference proteome</keyword>
<dbReference type="GO" id="GO:0003677">
    <property type="term" value="F:DNA binding"/>
    <property type="evidence" value="ECO:0007669"/>
    <property type="project" value="UniProtKB-KW"/>
</dbReference>
<dbReference type="Gene3D" id="3.40.50.150">
    <property type="entry name" value="Vaccinia Virus protein VP39"/>
    <property type="match status" value="1"/>
</dbReference>
<dbReference type="EMBL" id="DF237202">
    <property type="protein sequence ID" value="GAQ85766.1"/>
    <property type="molecule type" value="Genomic_DNA"/>
</dbReference>
<dbReference type="Proteomes" id="UP000054558">
    <property type="component" value="Unassembled WGS sequence"/>
</dbReference>
<evidence type="ECO:0000256" key="6">
    <source>
        <dbReference type="ARBA" id="ARBA00023125"/>
    </source>
</evidence>
<keyword evidence="2 11" id="KW-0489">Methyltransferase</keyword>
<sequence>MDSALPTAFETSAILQTEELGVAARFGDCDNAEDRRPWRRLTHFQIYCRHTNNLRQIQEVLEGADLLFSGTVEPYDRGGLSQRQITEVGCSEREGLGAAQLQSRGCKVKDIGPILERSFQGYGEKQLLIWISTTRAHYALGDPAEEYRPLFEPLQTEADLAAAVYNLLSQTPTLSAADLGARLPARLRPHFERLRWRVAQELLAFEFVELPNGARLKLENLDAIRAMSRGGKKRGHDQVAAASPSPKRGTKASAEPDSRIQQLVEMGYASKQARQAVGATRGGSVTDALDWILAKDVEAELDEAGSDITNTPPSNQPELGAAPISSGTPVPSNVPPLNETPVHDDDEDSSPPLRVNRRRRPVAEQGGVTSGTKLPPLDVDSSARTPFEGFDRIQADGAGRGSAGNSPAQPGLDWGLTGGLDAGLGHRMTNWPGDCGQFQGEPGVGAEAGGVRQSSARGVDLARKSTPVWRAESQRGAGDTGEECRVGERCSGGFRLVLDEGVPPEPSDVRPTEPAPGTSGRGRETTGTAQAERGLLPCETRLPSLMAFMPGGVSEGAEAGGAERRNESKRPEPSVCSRQSGIGVPGRAEEGPREEEASTGAMPNLDGLVGAGETCHVEAADLLSGGPDPQARDVRSEAGGAGFGALESGGMDGTERNQTDLDGSGRIRTRGRVFEWSRTDPEGFGWDCMAPGGRKQFRTEALGLTRNSTERGGTGLYRTEPNACIPPEPFERSKQSGRGGFEESFDFVSWGEEPGNHEIEQETGRPPFRQSNPADGLDRLESAADAPQSLTPPVLPKPYFVSGTPTHSPKRSKLGPVPNNDQPTAPFERHLPPLSGDELSGGVGGTAFTGGVDVPLLEAELLQEENHPGAILSLLGEEVEVLIDAFAIWWDVDKKYYTAKAVEYDPPSHRHKVKYLIDDEVEWVALWKEDVKILVEGEDYSKPDDIPLYLYRNGNRGPVKPREVEPCSQSGKTRKQERSCGAASEEEGPESEVDNEFQLDEDDVIGEVSANRRRHVAAARGPVVAEDFEQRWRPAVENGPRTFLFFFENVAHANRGQSGVGPDGELEERENVWDLMQRHLWGIPPEEINSVEYSVANRKRKYPHNIPRAGRTTLEPLAPLRISEVWPQYAANFPEWDRRKTTDKLNMINTKELHPNMIGVLNKILRQPGGAMNPSLNTKRRALIRSYNLIFTSPTSVANIREEEVETIMGFPRGHTRCGIPRSKVFELLGNSFQVDTIARLLSPLVPYFRSIPGGISVLSLFDGISGLGVALWRLGVTIKRYISVEIDEHCRTVVDHWWRVHNLGNSGELSFVTDIKQLTTPRIAELIAEGPFDLVAGGSPCNNLTGNNRQPKDSAGGRSGLLGRDSRLFLEFPRVLNEVERLQLRAGRASVVTS</sequence>